<accession>G3AX78</accession>
<gene>
    <name evidence="3" type="ORF">CANTEDRAFT_96699</name>
</gene>
<proteinExistence type="inferred from homology"/>
<dbReference type="InterPro" id="IPR024253">
    <property type="entry name" value="Phosducin_thioredoxin-like_dom"/>
</dbReference>
<name>G3AX78_CANTC</name>
<evidence type="ECO:0000313" key="3">
    <source>
        <dbReference type="EMBL" id="EGV66712.1"/>
    </source>
</evidence>
<organism evidence="4">
    <name type="scientific">Candida tenuis (strain ATCC 10573 / BCRC 21748 / CBS 615 / JCM 9827 / NBRC 10315 / NRRL Y-1498 / VKM Y-70)</name>
    <name type="common">Yeast</name>
    <name type="synonym">Yamadazyma tenuis</name>
    <dbReference type="NCBI Taxonomy" id="590646"/>
    <lineage>
        <taxon>Eukaryota</taxon>
        <taxon>Fungi</taxon>
        <taxon>Dikarya</taxon>
        <taxon>Ascomycota</taxon>
        <taxon>Saccharomycotina</taxon>
        <taxon>Pichiomycetes</taxon>
        <taxon>Debaryomycetaceae</taxon>
        <taxon>Yamadazyma</taxon>
    </lineage>
</organism>
<evidence type="ECO:0000256" key="1">
    <source>
        <dbReference type="ARBA" id="ARBA00009686"/>
    </source>
</evidence>
<sequence>MDNKQAQLVEQYQEAKLQGDYVDDDDLLELLDEDDSVLQQYRASRIQQLSQEFKAIDDAHSSGSDFGSVQHFDNEKKLMETVARTDYAIVHFYQPGFAKCNIMNNKLSLLAEKHLTVKVCSIKAEEAPFLVNKLNVKVLPFVVIYKSGKELDRLVGFERLGNDPSNFSYSSLEAMLLRLGVLQRKTINFASTNTGSNTHNDDDEESDLDL</sequence>
<protein>
    <submittedName>
        <fullName evidence="3">Thioredoxin-like protein</fullName>
    </submittedName>
</protein>
<dbReference type="OrthoDB" id="10257948at2759"/>
<dbReference type="HOGENOM" id="CLU_072378_0_0_1"/>
<dbReference type="Proteomes" id="UP000000707">
    <property type="component" value="Unassembled WGS sequence"/>
</dbReference>
<dbReference type="STRING" id="590646.G3AX78"/>
<comment type="similarity">
    <text evidence="1">Belongs to the phosducin family.</text>
</comment>
<dbReference type="RefSeq" id="XP_006683970.1">
    <property type="nucleotide sequence ID" value="XM_006683907.1"/>
</dbReference>
<dbReference type="EMBL" id="GL996510">
    <property type="protein sequence ID" value="EGV66712.1"/>
    <property type="molecule type" value="Genomic_DNA"/>
</dbReference>
<dbReference type="InterPro" id="IPR036249">
    <property type="entry name" value="Thioredoxin-like_sf"/>
</dbReference>
<keyword evidence="4" id="KW-1185">Reference proteome</keyword>
<dbReference type="Pfam" id="PF02114">
    <property type="entry name" value="Phosducin"/>
    <property type="match status" value="1"/>
</dbReference>
<dbReference type="KEGG" id="cten:18250624"/>
<feature type="domain" description="Phosducin" evidence="2">
    <location>
        <begin position="22"/>
        <end position="203"/>
    </location>
</feature>
<dbReference type="Gene3D" id="3.40.30.10">
    <property type="entry name" value="Glutaredoxin"/>
    <property type="match status" value="1"/>
</dbReference>
<evidence type="ECO:0000259" key="2">
    <source>
        <dbReference type="Pfam" id="PF02114"/>
    </source>
</evidence>
<dbReference type="PANTHER" id="PTHR21148">
    <property type="entry name" value="THIOREDOXIN DOMAIN-CONTAINING PROTEIN 9"/>
    <property type="match status" value="1"/>
</dbReference>
<dbReference type="CDD" id="cd02989">
    <property type="entry name" value="Phd_like_TxnDC9"/>
    <property type="match status" value="1"/>
</dbReference>
<dbReference type="AlphaFoldDB" id="G3AX78"/>
<dbReference type="GeneID" id="18250624"/>
<dbReference type="SUPFAM" id="SSF52833">
    <property type="entry name" value="Thioredoxin-like"/>
    <property type="match status" value="1"/>
</dbReference>
<dbReference type="eggNOG" id="KOG1672">
    <property type="taxonomic scope" value="Eukaryota"/>
</dbReference>
<evidence type="ECO:0000313" key="4">
    <source>
        <dbReference type="Proteomes" id="UP000000707"/>
    </source>
</evidence>
<reference evidence="3 4" key="1">
    <citation type="journal article" date="2011" name="Proc. Natl. Acad. Sci. U.S.A.">
        <title>Comparative genomics of xylose-fermenting fungi for enhanced biofuel production.</title>
        <authorList>
            <person name="Wohlbach D.J."/>
            <person name="Kuo A."/>
            <person name="Sato T.K."/>
            <person name="Potts K.M."/>
            <person name="Salamov A.A."/>
            <person name="LaButti K.M."/>
            <person name="Sun H."/>
            <person name="Clum A."/>
            <person name="Pangilinan J.L."/>
            <person name="Lindquist E.A."/>
            <person name="Lucas S."/>
            <person name="Lapidus A."/>
            <person name="Jin M."/>
            <person name="Gunawan C."/>
            <person name="Balan V."/>
            <person name="Dale B.E."/>
            <person name="Jeffries T.W."/>
            <person name="Zinkel R."/>
            <person name="Barry K.W."/>
            <person name="Grigoriev I.V."/>
            <person name="Gasch A.P."/>
        </authorList>
    </citation>
    <scope>NUCLEOTIDE SEQUENCE [LARGE SCALE GENOMIC DNA]</scope>
    <source>
        <strain evidence="4">ATCC 10573 / BCRC 21748 / CBS 615 / JCM 9827 / NBRC 10315 / NRRL Y-1498 / VKM Y-70</strain>
    </source>
</reference>